<evidence type="ECO:0000256" key="9">
    <source>
        <dbReference type="SAM" id="SignalP"/>
    </source>
</evidence>
<protein>
    <submittedName>
        <fullName evidence="11">Der p 3 allergen</fullName>
    </submittedName>
</protein>
<evidence type="ECO:0000256" key="2">
    <source>
        <dbReference type="ARBA" id="ARBA00022670"/>
    </source>
</evidence>
<keyword evidence="7" id="KW-1015">Disulfide bond</keyword>
<sequence>MIIYNILIVLLLAINTLANPILPASPNATIVGGEKALAGECPYQISLQSSSHFCGGTILDEYWILTAAHCVAGQTASKLSIRYNSLKHSLGGEKISVAKIFAHEKYDSYQIDNDIALIKLKSPMKLNQKNAKAVGLPAKGSDVKVGDQVRVSGWGYLEEGSYSLPSELRRVDIAVVSRKECNELYSKANAEVTDNMICGGDVANGGKDSCQGDSGGPVVDVKNNQVVGIVSWGYGCARKGYPGVYTRVGNFIDWIESKRSQ</sequence>
<evidence type="ECO:0000256" key="6">
    <source>
        <dbReference type="ARBA" id="ARBA00023145"/>
    </source>
</evidence>
<evidence type="ECO:0000256" key="5">
    <source>
        <dbReference type="ARBA" id="ARBA00022825"/>
    </source>
</evidence>
<dbReference type="InterPro" id="IPR009003">
    <property type="entry name" value="Peptidase_S1_PA"/>
</dbReference>
<keyword evidence="6" id="KW-0865">Zymogen</keyword>
<dbReference type="EMBL" id="EU092645">
    <property type="protein sequence ID" value="ABU50814.1"/>
    <property type="molecule type" value="mRNA"/>
</dbReference>
<evidence type="ECO:0000256" key="7">
    <source>
        <dbReference type="ARBA" id="ARBA00023157"/>
    </source>
</evidence>
<dbReference type="InterPro" id="IPR018114">
    <property type="entry name" value="TRYPSIN_HIS"/>
</dbReference>
<comment type="similarity">
    <text evidence="1">Belongs to the peptidase S1 family.</text>
</comment>
<dbReference type="AlphaFoldDB" id="A7UNT7"/>
<feature type="domain" description="Peptidase S1" evidence="10">
    <location>
        <begin position="30"/>
        <end position="260"/>
    </location>
</feature>
<dbReference type="GO" id="GO:0005576">
    <property type="term" value="C:extracellular region"/>
    <property type="evidence" value="ECO:0007669"/>
    <property type="project" value="UniProtKB-ARBA"/>
</dbReference>
<dbReference type="PANTHER" id="PTHR24252:SF7">
    <property type="entry name" value="HYALIN"/>
    <property type="match status" value="1"/>
</dbReference>
<accession>A7UNT7</accession>
<feature type="signal peptide" evidence="9">
    <location>
        <begin position="1"/>
        <end position="18"/>
    </location>
</feature>
<dbReference type="PRINTS" id="PR00722">
    <property type="entry name" value="CHYMOTRYPSIN"/>
</dbReference>
<evidence type="ECO:0000313" key="11">
    <source>
        <dbReference type="EMBL" id="ABU50814.1"/>
    </source>
</evidence>
<evidence type="ECO:0000256" key="1">
    <source>
        <dbReference type="ARBA" id="ARBA00007664"/>
    </source>
</evidence>
<dbReference type="InterPro" id="IPR033116">
    <property type="entry name" value="TRYPSIN_SER"/>
</dbReference>
<dbReference type="InterPro" id="IPR043504">
    <property type="entry name" value="Peptidase_S1_PA_chymotrypsin"/>
</dbReference>
<dbReference type="FunFam" id="2.40.10.10:FF:000077">
    <property type="entry name" value="Predicted protein"/>
    <property type="match status" value="1"/>
</dbReference>
<dbReference type="PROSITE" id="PS00134">
    <property type="entry name" value="TRYPSIN_HIS"/>
    <property type="match status" value="1"/>
</dbReference>
<reference evidence="11" key="1">
    <citation type="submission" date="2007-08" db="EMBL/GenBank/DDBJ databases">
        <authorList>
            <person name="Bi X.Z."/>
            <person name="Ong S.T."/>
            <person name="Shang H.S."/>
            <person name="Chew F.T."/>
        </authorList>
    </citation>
    <scope>NUCLEOTIDE SEQUENCE</scope>
</reference>
<keyword evidence="4 8" id="KW-0378">Hydrolase</keyword>
<keyword evidence="3 9" id="KW-0732">Signal</keyword>
<evidence type="ECO:0000256" key="8">
    <source>
        <dbReference type="RuleBase" id="RU363034"/>
    </source>
</evidence>
<organism evidence="11">
    <name type="scientific">Dermatophagoides pteronyssinus</name>
    <name type="common">European house dust mite</name>
    <dbReference type="NCBI Taxonomy" id="6956"/>
    <lineage>
        <taxon>Eukaryota</taxon>
        <taxon>Metazoa</taxon>
        <taxon>Ecdysozoa</taxon>
        <taxon>Arthropoda</taxon>
        <taxon>Chelicerata</taxon>
        <taxon>Arachnida</taxon>
        <taxon>Acari</taxon>
        <taxon>Acariformes</taxon>
        <taxon>Sarcoptiformes</taxon>
        <taxon>Astigmata</taxon>
        <taxon>Psoroptidia</taxon>
        <taxon>Analgoidea</taxon>
        <taxon>Pyroglyphidae</taxon>
        <taxon>Dermatophagoidinae</taxon>
        <taxon>Dermatophagoides</taxon>
    </lineage>
</organism>
<keyword evidence="2 8" id="KW-0645">Protease</keyword>
<proteinExistence type="evidence at transcript level"/>
<dbReference type="PROSITE" id="PS50240">
    <property type="entry name" value="TRYPSIN_DOM"/>
    <property type="match status" value="1"/>
</dbReference>
<dbReference type="Gene3D" id="2.40.10.10">
    <property type="entry name" value="Trypsin-like serine proteases"/>
    <property type="match status" value="1"/>
</dbReference>
<keyword evidence="5 8" id="KW-0720">Serine protease</keyword>
<dbReference type="PANTHER" id="PTHR24252">
    <property type="entry name" value="ACROSIN-RELATED"/>
    <property type="match status" value="1"/>
</dbReference>
<dbReference type="InterPro" id="IPR001254">
    <property type="entry name" value="Trypsin_dom"/>
</dbReference>
<dbReference type="GO" id="GO:0004252">
    <property type="term" value="F:serine-type endopeptidase activity"/>
    <property type="evidence" value="ECO:0007669"/>
    <property type="project" value="InterPro"/>
</dbReference>
<evidence type="ECO:0000259" key="10">
    <source>
        <dbReference type="PROSITE" id="PS50240"/>
    </source>
</evidence>
<dbReference type="SMART" id="SM00020">
    <property type="entry name" value="Tryp_SPc"/>
    <property type="match status" value="1"/>
</dbReference>
<dbReference type="InterPro" id="IPR001314">
    <property type="entry name" value="Peptidase_S1A"/>
</dbReference>
<dbReference type="CDD" id="cd00190">
    <property type="entry name" value="Tryp_SPc"/>
    <property type="match status" value="1"/>
</dbReference>
<feature type="chain" id="PRO_5002715724" evidence="9">
    <location>
        <begin position="19"/>
        <end position="261"/>
    </location>
</feature>
<dbReference type="SUPFAM" id="SSF50494">
    <property type="entry name" value="Trypsin-like serine proteases"/>
    <property type="match status" value="1"/>
</dbReference>
<dbReference type="Allergome" id="317">
    <property type="allergen name" value="Der p 3"/>
</dbReference>
<evidence type="ECO:0000256" key="4">
    <source>
        <dbReference type="ARBA" id="ARBA00022801"/>
    </source>
</evidence>
<dbReference type="OrthoDB" id="6514235at2759"/>
<evidence type="ECO:0000256" key="3">
    <source>
        <dbReference type="ARBA" id="ARBA00022729"/>
    </source>
</evidence>
<name>A7UNT7_DERPT</name>
<dbReference type="PROSITE" id="PS00135">
    <property type="entry name" value="TRYPSIN_SER"/>
    <property type="match status" value="1"/>
</dbReference>
<dbReference type="SMR" id="A7UNT7"/>
<dbReference type="Pfam" id="PF00089">
    <property type="entry name" value="Trypsin"/>
    <property type="match status" value="1"/>
</dbReference>
<dbReference type="GO" id="GO:0006508">
    <property type="term" value="P:proteolysis"/>
    <property type="evidence" value="ECO:0007669"/>
    <property type="project" value="UniProtKB-KW"/>
</dbReference>